<evidence type="ECO:0000256" key="2">
    <source>
        <dbReference type="ARBA" id="ARBA00022857"/>
    </source>
</evidence>
<dbReference type="AlphaFoldDB" id="A0A1H1VKW6"/>
<evidence type="ECO:0000256" key="4">
    <source>
        <dbReference type="PIRSR" id="PIRSR000097-1"/>
    </source>
</evidence>
<sequence length="275" mass="29645">MAETITLLHGAEIPRIGAGTWPLNDADAERVVADALAAGYRLIDTAQAYGNELGVGRGLKAAGVERGDVFVTSKFNKQWHGREKVAEAVRRSLDTLGLDYLDLFLIHWPNPAHDKYVEAWEGLVALLEAGTVRAIGTSNFKPAHLERIIAATGVAPDVNQIQLSPASTRAAARAFHAEHGIVTESWSPIGGQGVRVLDLPVVGEIARQTGRTGAQVVLRWHLQTGLLPIPKSADPQRLRENLDVFGFELTEEQMTALSALDQGESAVVDSDVFGH</sequence>
<feature type="active site" description="Proton donor" evidence="4">
    <location>
        <position position="49"/>
    </location>
</feature>
<dbReference type="GO" id="GO:0016616">
    <property type="term" value="F:oxidoreductase activity, acting on the CH-OH group of donors, NAD or NADP as acceptor"/>
    <property type="evidence" value="ECO:0007669"/>
    <property type="project" value="UniProtKB-ARBA"/>
</dbReference>
<evidence type="ECO:0000259" key="7">
    <source>
        <dbReference type="Pfam" id="PF00248"/>
    </source>
</evidence>
<comment type="similarity">
    <text evidence="1">Belongs to the aldo/keto reductase family.</text>
</comment>
<name>A0A1H1VKW6_9ACTN</name>
<dbReference type="STRING" id="113562.SAMN04489716_1801"/>
<evidence type="ECO:0000256" key="1">
    <source>
        <dbReference type="ARBA" id="ARBA00007905"/>
    </source>
</evidence>
<dbReference type="EMBL" id="LT629758">
    <property type="protein sequence ID" value="SDS85547.1"/>
    <property type="molecule type" value="Genomic_DNA"/>
</dbReference>
<accession>A0A1H1VKW6</accession>
<feature type="binding site" evidence="5">
    <location>
        <position position="107"/>
    </location>
    <ligand>
        <name>substrate</name>
    </ligand>
</feature>
<dbReference type="Gene3D" id="3.20.20.100">
    <property type="entry name" value="NADP-dependent oxidoreductase domain"/>
    <property type="match status" value="1"/>
</dbReference>
<feature type="domain" description="NADP-dependent oxidoreductase" evidence="7">
    <location>
        <begin position="16"/>
        <end position="261"/>
    </location>
</feature>
<dbReference type="InterPro" id="IPR036812">
    <property type="entry name" value="NAD(P)_OxRdtase_dom_sf"/>
</dbReference>
<dbReference type="PANTHER" id="PTHR43827:SF3">
    <property type="entry name" value="NADP-DEPENDENT OXIDOREDUCTASE DOMAIN-CONTAINING PROTEIN"/>
    <property type="match status" value="1"/>
</dbReference>
<dbReference type="InterPro" id="IPR023210">
    <property type="entry name" value="NADP_OxRdtase_dom"/>
</dbReference>
<proteinExistence type="inferred from homology"/>
<reference evidence="8 9" key="1">
    <citation type="submission" date="2016-10" db="EMBL/GenBank/DDBJ databases">
        <authorList>
            <person name="de Groot N.N."/>
        </authorList>
    </citation>
    <scope>NUCLEOTIDE SEQUENCE [LARGE SCALE GENOMIC DNA]</scope>
    <source>
        <strain evidence="8 9">DSM 43941</strain>
    </source>
</reference>
<dbReference type="PIRSF" id="PIRSF000097">
    <property type="entry name" value="AKR"/>
    <property type="match status" value="1"/>
</dbReference>
<keyword evidence="9" id="KW-1185">Reference proteome</keyword>
<dbReference type="PROSITE" id="PS00798">
    <property type="entry name" value="ALDOKETO_REDUCTASE_1"/>
    <property type="match status" value="1"/>
</dbReference>
<evidence type="ECO:0000256" key="6">
    <source>
        <dbReference type="PIRSR" id="PIRSR000097-3"/>
    </source>
</evidence>
<evidence type="ECO:0000313" key="9">
    <source>
        <dbReference type="Proteomes" id="UP000198688"/>
    </source>
</evidence>
<gene>
    <name evidence="8" type="ORF">SAMN04489716_1801</name>
</gene>
<evidence type="ECO:0000313" key="8">
    <source>
        <dbReference type="EMBL" id="SDS85547.1"/>
    </source>
</evidence>
<keyword evidence="2" id="KW-0521">NADP</keyword>
<evidence type="ECO:0000256" key="3">
    <source>
        <dbReference type="ARBA" id="ARBA00023002"/>
    </source>
</evidence>
<organism evidence="8 9">
    <name type="scientific">Actinoplanes derwentensis</name>
    <dbReference type="NCBI Taxonomy" id="113562"/>
    <lineage>
        <taxon>Bacteria</taxon>
        <taxon>Bacillati</taxon>
        <taxon>Actinomycetota</taxon>
        <taxon>Actinomycetes</taxon>
        <taxon>Micromonosporales</taxon>
        <taxon>Micromonosporaceae</taxon>
        <taxon>Actinoplanes</taxon>
    </lineage>
</organism>
<dbReference type="PANTHER" id="PTHR43827">
    <property type="entry name" value="2,5-DIKETO-D-GLUCONIC ACID REDUCTASE"/>
    <property type="match status" value="1"/>
</dbReference>
<dbReference type="FunFam" id="3.20.20.100:FF:000002">
    <property type="entry name" value="2,5-diketo-D-gluconic acid reductase A"/>
    <property type="match status" value="1"/>
</dbReference>
<dbReference type="OrthoDB" id="9804790at2"/>
<dbReference type="PROSITE" id="PS00063">
    <property type="entry name" value="ALDOKETO_REDUCTASE_3"/>
    <property type="match status" value="1"/>
</dbReference>
<keyword evidence="3" id="KW-0560">Oxidoreductase</keyword>
<dbReference type="Pfam" id="PF00248">
    <property type="entry name" value="Aldo_ket_red"/>
    <property type="match status" value="1"/>
</dbReference>
<dbReference type="InterPro" id="IPR020471">
    <property type="entry name" value="AKR"/>
</dbReference>
<dbReference type="PRINTS" id="PR00069">
    <property type="entry name" value="ALDKETRDTASE"/>
</dbReference>
<feature type="site" description="Lowers pKa of active site Tyr" evidence="6">
    <location>
        <position position="74"/>
    </location>
</feature>
<protein>
    <submittedName>
        <fullName evidence="8">2,5-diketo-D-gluconate reductase A</fullName>
    </submittedName>
</protein>
<dbReference type="RefSeq" id="WP_092543276.1">
    <property type="nucleotide sequence ID" value="NZ_BOMJ01000011.1"/>
</dbReference>
<dbReference type="Proteomes" id="UP000198688">
    <property type="component" value="Chromosome I"/>
</dbReference>
<dbReference type="SUPFAM" id="SSF51430">
    <property type="entry name" value="NAD(P)-linked oxidoreductase"/>
    <property type="match status" value="1"/>
</dbReference>
<evidence type="ECO:0000256" key="5">
    <source>
        <dbReference type="PIRSR" id="PIRSR000097-2"/>
    </source>
</evidence>
<dbReference type="InterPro" id="IPR018170">
    <property type="entry name" value="Aldo/ket_reductase_CS"/>
</dbReference>